<evidence type="ECO:0000313" key="2">
    <source>
        <dbReference type="Proteomes" id="UP000814128"/>
    </source>
</evidence>
<dbReference type="EMBL" id="MU273492">
    <property type="protein sequence ID" value="KAI0034904.1"/>
    <property type="molecule type" value="Genomic_DNA"/>
</dbReference>
<protein>
    <submittedName>
        <fullName evidence="1">Bromodomain-containing protein</fullName>
    </submittedName>
</protein>
<evidence type="ECO:0000313" key="1">
    <source>
        <dbReference type="EMBL" id="KAI0034904.1"/>
    </source>
</evidence>
<name>A0ACB8QSW7_9AGAM</name>
<reference evidence="1" key="2">
    <citation type="journal article" date="2022" name="New Phytol.">
        <title>Evolutionary transition to the ectomycorrhizal habit in the genomes of a hyperdiverse lineage of mushroom-forming fungi.</title>
        <authorList>
            <person name="Looney B."/>
            <person name="Miyauchi S."/>
            <person name="Morin E."/>
            <person name="Drula E."/>
            <person name="Courty P.E."/>
            <person name="Kohler A."/>
            <person name="Kuo A."/>
            <person name="LaButti K."/>
            <person name="Pangilinan J."/>
            <person name="Lipzen A."/>
            <person name="Riley R."/>
            <person name="Andreopoulos W."/>
            <person name="He G."/>
            <person name="Johnson J."/>
            <person name="Nolan M."/>
            <person name="Tritt A."/>
            <person name="Barry K.W."/>
            <person name="Grigoriev I.V."/>
            <person name="Nagy L.G."/>
            <person name="Hibbett D."/>
            <person name="Henrissat B."/>
            <person name="Matheny P.B."/>
            <person name="Labbe J."/>
            <person name="Martin F.M."/>
        </authorList>
    </citation>
    <scope>NUCLEOTIDE SEQUENCE</scope>
    <source>
        <strain evidence="1">EC-137</strain>
    </source>
</reference>
<gene>
    <name evidence="1" type="ORF">K488DRAFT_44339</name>
</gene>
<reference evidence="1" key="1">
    <citation type="submission" date="2021-02" db="EMBL/GenBank/DDBJ databases">
        <authorList>
            <consortium name="DOE Joint Genome Institute"/>
            <person name="Ahrendt S."/>
            <person name="Looney B.P."/>
            <person name="Miyauchi S."/>
            <person name="Morin E."/>
            <person name="Drula E."/>
            <person name="Courty P.E."/>
            <person name="Chicoki N."/>
            <person name="Fauchery L."/>
            <person name="Kohler A."/>
            <person name="Kuo A."/>
            <person name="Labutti K."/>
            <person name="Pangilinan J."/>
            <person name="Lipzen A."/>
            <person name="Riley R."/>
            <person name="Andreopoulos W."/>
            <person name="He G."/>
            <person name="Johnson J."/>
            <person name="Barry K.W."/>
            <person name="Grigoriev I.V."/>
            <person name="Nagy L."/>
            <person name="Hibbett D."/>
            <person name="Henrissat B."/>
            <person name="Matheny P.B."/>
            <person name="Labbe J."/>
            <person name="Martin F."/>
        </authorList>
    </citation>
    <scope>NUCLEOTIDE SEQUENCE</scope>
    <source>
        <strain evidence="1">EC-137</strain>
    </source>
</reference>
<comment type="caution">
    <text evidence="1">The sequence shown here is derived from an EMBL/GenBank/DDBJ whole genome shotgun (WGS) entry which is preliminary data.</text>
</comment>
<sequence length="713" mass="77558">MQVDVAHADVPHTNGLINGDARRSLSPAAPSSSPPSAAIAAVSISTPAETSDAPTSEPAVQSSLAVNDTSHRDDDDVEQPPTKRARKFSDADMASAHASASPPPLPVSTAAAPPQSAPEPAPAPALADPSRATTLSVAQHKFAVSTVRTLKKLKDAAPFKLPVDPVALGIPHYFNVVKHPMDMSTIEHKLASSNPAKPDSNPNNPRYATADEFIADVRLMFTNSITFNGPDHPVTLMGKRVEEVFDKQIKHLPAPEEVRAEPSWARPTIGNRPPKPAPVKKAAASPPPPPPPVAPKAAVQRRPSTTVPPLRRNETENTSRPKREIHPPPTKELPYANEPKKRRRSTKAGAPNEQLKYCAKILDQLGKKQHWHTVSPFSEPVDWVKLQIPDYPKIVKKPMDLRTMREKLDSGDYPNAEKFRQDFLLIFKNCFAYNAPGTPVNQAGIELQHLFEEKWRGLPPERRAVESEDEDEEDEDEDDDLAGAIAAMEQQMASMRESIEAMKAKSVKKTKVKEPKKKKPAPPPEPVSAPVPSSSKPKKESRPPPPKKKGSSKKVVIPDDDVLSFDQKKELSDAITTLDGSKLERVISIIHEGVPEIRDSQEEIELEIDSLPAAVLTKLYNFVIRPMRQPPPKKARTGKGTGTGGLKRKSMDEEVEEAKIRKLEAQMRLFEDAENGGASSAPSMPHATAATNGGGHESSDSSSDDDSSGSDSE</sequence>
<accession>A0ACB8QSW7</accession>
<organism evidence="1 2">
    <name type="scientific">Vararia minispora EC-137</name>
    <dbReference type="NCBI Taxonomy" id="1314806"/>
    <lineage>
        <taxon>Eukaryota</taxon>
        <taxon>Fungi</taxon>
        <taxon>Dikarya</taxon>
        <taxon>Basidiomycota</taxon>
        <taxon>Agaricomycotina</taxon>
        <taxon>Agaricomycetes</taxon>
        <taxon>Russulales</taxon>
        <taxon>Lachnocladiaceae</taxon>
        <taxon>Vararia</taxon>
    </lineage>
</organism>
<dbReference type="Proteomes" id="UP000814128">
    <property type="component" value="Unassembled WGS sequence"/>
</dbReference>
<proteinExistence type="predicted"/>
<keyword evidence="2" id="KW-1185">Reference proteome</keyword>